<organism evidence="1 2">
    <name type="scientific">Nonomuraea mangrovi</name>
    <dbReference type="NCBI Taxonomy" id="2316207"/>
    <lineage>
        <taxon>Bacteria</taxon>
        <taxon>Bacillati</taxon>
        <taxon>Actinomycetota</taxon>
        <taxon>Actinomycetes</taxon>
        <taxon>Streptosporangiales</taxon>
        <taxon>Streptosporangiaceae</taxon>
        <taxon>Nonomuraea</taxon>
    </lineage>
</organism>
<dbReference type="SUPFAM" id="SSF56601">
    <property type="entry name" value="beta-lactamase/transpeptidase-like"/>
    <property type="match status" value="1"/>
</dbReference>
<comment type="caution">
    <text evidence="1">The sequence shown here is derived from an EMBL/GenBank/DDBJ whole genome shotgun (WGS) entry which is preliminary data.</text>
</comment>
<dbReference type="Gene3D" id="3.40.710.10">
    <property type="entry name" value="DD-peptidase/beta-lactamase superfamily"/>
    <property type="match status" value="1"/>
</dbReference>
<protein>
    <recommendedName>
        <fullName evidence="3">Serine hydrolase</fullName>
    </recommendedName>
</protein>
<dbReference type="InterPro" id="IPR012338">
    <property type="entry name" value="Beta-lactam/transpept-like"/>
</dbReference>
<gene>
    <name evidence="1" type="ORF">ACFSKW_13760</name>
</gene>
<evidence type="ECO:0000313" key="1">
    <source>
        <dbReference type="EMBL" id="MFD1932544.1"/>
    </source>
</evidence>
<keyword evidence="2" id="KW-1185">Reference proteome</keyword>
<reference evidence="2" key="1">
    <citation type="journal article" date="2019" name="Int. J. Syst. Evol. Microbiol.">
        <title>The Global Catalogue of Microorganisms (GCM) 10K type strain sequencing project: providing services to taxonomists for standard genome sequencing and annotation.</title>
        <authorList>
            <consortium name="The Broad Institute Genomics Platform"/>
            <consortium name="The Broad Institute Genome Sequencing Center for Infectious Disease"/>
            <person name="Wu L."/>
            <person name="Ma J."/>
        </authorList>
    </citation>
    <scope>NUCLEOTIDE SEQUENCE [LARGE SCALE GENOMIC DNA]</scope>
    <source>
        <strain evidence="2">ICMP 6774ER</strain>
    </source>
</reference>
<proteinExistence type="predicted"/>
<evidence type="ECO:0000313" key="2">
    <source>
        <dbReference type="Proteomes" id="UP001597368"/>
    </source>
</evidence>
<sequence>MSTSFAAALRDLRPGASAQAAAITRGVSGPAATVPSRTITLTHGLERLRCASLLKPLYCWAAAAHVTDQDFWRGHAEPAVVTSSNSDTRALWLAVGPAVILAEIQRRTGAAWTQGNGDPSRFGSVEVAAAEVAAAYTALAQAALAGDPVASDVLSWMREVPEGQAFGVREALGVPDAAVKCGWYGGADESWLRTHAVAVIPRGGTGVTVVVGLTAQLYTDELEREIYQTRVADGLPVEAEHERACGPLLRSLMSTAHNEVIA</sequence>
<evidence type="ECO:0008006" key="3">
    <source>
        <dbReference type="Google" id="ProtNLM"/>
    </source>
</evidence>
<dbReference type="Proteomes" id="UP001597368">
    <property type="component" value="Unassembled WGS sequence"/>
</dbReference>
<accession>A0ABW4STS4</accession>
<name>A0ABW4STS4_9ACTN</name>
<dbReference type="EMBL" id="JBHUFV010000021">
    <property type="protein sequence ID" value="MFD1932544.1"/>
    <property type="molecule type" value="Genomic_DNA"/>
</dbReference>
<dbReference type="RefSeq" id="WP_379572607.1">
    <property type="nucleotide sequence ID" value="NZ_JBHUFV010000021.1"/>
</dbReference>